<feature type="region of interest" description="Disordered" evidence="15">
    <location>
        <begin position="559"/>
        <end position="660"/>
    </location>
</feature>
<reference evidence="17 18" key="1">
    <citation type="submission" date="2016-07" db="EMBL/GenBank/DDBJ databases">
        <title>Pervasive Adenine N6-methylation of Active Genes in Fungi.</title>
        <authorList>
            <consortium name="DOE Joint Genome Institute"/>
            <person name="Mondo S.J."/>
            <person name="Dannebaum R.O."/>
            <person name="Kuo R.C."/>
            <person name="Labutti K."/>
            <person name="Haridas S."/>
            <person name="Kuo A."/>
            <person name="Salamov A."/>
            <person name="Ahrendt S.R."/>
            <person name="Lipzen A."/>
            <person name="Sullivan W."/>
            <person name="Andreopoulos W.B."/>
            <person name="Clum A."/>
            <person name="Lindquist E."/>
            <person name="Daum C."/>
            <person name="Ramamoorthy G.K."/>
            <person name="Gryganskyi A."/>
            <person name="Culley D."/>
            <person name="Magnuson J.K."/>
            <person name="James T.Y."/>
            <person name="O'Malley M.A."/>
            <person name="Stajich J.E."/>
            <person name="Spatafora J.W."/>
            <person name="Visel A."/>
            <person name="Grigoriev I.V."/>
        </authorList>
    </citation>
    <scope>NUCLEOTIDE SEQUENCE [LARGE SCALE GENOMIC DNA]</scope>
    <source>
        <strain evidence="17 18">62-1032</strain>
    </source>
</reference>
<evidence type="ECO:0000256" key="11">
    <source>
        <dbReference type="ARBA" id="ARBA00023098"/>
    </source>
</evidence>
<keyword evidence="3" id="KW-1003">Cell membrane</keyword>
<evidence type="ECO:0000256" key="9">
    <source>
        <dbReference type="ARBA" id="ARBA00022963"/>
    </source>
</evidence>
<feature type="compositionally biased region" description="Low complexity" evidence="15">
    <location>
        <begin position="527"/>
        <end position="544"/>
    </location>
</feature>
<evidence type="ECO:0000256" key="14">
    <source>
        <dbReference type="ARBA" id="ARBA00026104"/>
    </source>
</evidence>
<feature type="region of interest" description="Disordered" evidence="15">
    <location>
        <begin position="491"/>
        <end position="547"/>
    </location>
</feature>
<dbReference type="InterPro" id="IPR002921">
    <property type="entry name" value="Fungal_lipase-type"/>
</dbReference>
<evidence type="ECO:0000256" key="7">
    <source>
        <dbReference type="ARBA" id="ARBA00022801"/>
    </source>
</evidence>
<dbReference type="GO" id="GO:0019369">
    <property type="term" value="P:arachidonate metabolic process"/>
    <property type="evidence" value="ECO:0007669"/>
    <property type="project" value="TreeGrafter"/>
</dbReference>
<comment type="cofactor">
    <cofactor evidence="1">
        <name>Ca(2+)</name>
        <dbReference type="ChEBI" id="CHEBI:29108"/>
    </cofactor>
</comment>
<evidence type="ECO:0000256" key="15">
    <source>
        <dbReference type="SAM" id="MobiDB-lite"/>
    </source>
</evidence>
<proteinExistence type="predicted"/>
<dbReference type="Gene3D" id="3.40.50.1820">
    <property type="entry name" value="alpha/beta hydrolase"/>
    <property type="match status" value="1"/>
</dbReference>
<feature type="compositionally biased region" description="Gly residues" evidence="15">
    <location>
        <begin position="433"/>
        <end position="442"/>
    </location>
</feature>
<evidence type="ECO:0000259" key="16">
    <source>
        <dbReference type="Pfam" id="PF01764"/>
    </source>
</evidence>
<evidence type="ECO:0000256" key="4">
    <source>
        <dbReference type="ARBA" id="ARBA00022553"/>
    </source>
</evidence>
<evidence type="ECO:0000256" key="10">
    <source>
        <dbReference type="ARBA" id="ARBA00022989"/>
    </source>
</evidence>
<keyword evidence="4" id="KW-0597">Phosphoprotein</keyword>
<protein>
    <recommendedName>
        <fullName evidence="14">sn-1-specific diacylglycerol lipase</fullName>
        <ecNumber evidence="14">3.1.1.116</ecNumber>
    </recommendedName>
</protein>
<dbReference type="GO" id="GO:0016298">
    <property type="term" value="F:lipase activity"/>
    <property type="evidence" value="ECO:0007669"/>
    <property type="project" value="TreeGrafter"/>
</dbReference>
<dbReference type="Proteomes" id="UP000193467">
    <property type="component" value="Unassembled WGS sequence"/>
</dbReference>
<dbReference type="SUPFAM" id="SSF53474">
    <property type="entry name" value="alpha/beta-Hydrolases"/>
    <property type="match status" value="1"/>
</dbReference>
<gene>
    <name evidence="17" type="ORF">BCR35DRAFT_299260</name>
</gene>
<evidence type="ECO:0000256" key="2">
    <source>
        <dbReference type="ARBA" id="ARBA00004651"/>
    </source>
</evidence>
<feature type="compositionally biased region" description="Polar residues" evidence="15">
    <location>
        <begin position="613"/>
        <end position="629"/>
    </location>
</feature>
<feature type="compositionally biased region" description="Low complexity" evidence="15">
    <location>
        <begin position="642"/>
        <end position="660"/>
    </location>
</feature>
<dbReference type="AlphaFoldDB" id="A0A1Y2G1A9"/>
<comment type="subcellular location">
    <subcellularLocation>
        <location evidence="2">Cell membrane</location>
        <topology evidence="2">Multi-pass membrane protein</topology>
    </subcellularLocation>
</comment>
<dbReference type="CDD" id="cd00519">
    <property type="entry name" value="Lipase_3"/>
    <property type="match status" value="1"/>
</dbReference>
<sequence>MSDLVSCRPAVLAQSLVLSRLATGPPLLPSTIASLISALSIAARISIRTASIFIEQILESIRLGTLVGMGLTRRALIAAVGSARTMHYVARGLDFTGKDQYGNSTSGGGLYLSVLDHYTNVGVYVITHVFTLAELFSMASLSLTTSVTSLGFTAAEESVRIIDGLLGSGESSRALSSIISLVRKELADDPAFHSISSQGVIATFSALTKALTCFVCLQAATTKRTAKEMKMRVVYDCTVVEEGQGILRDDDEEQQAVADKRHSRAPSSDLLVANLRDEYDSIGGLTPRLGRSRQTSVNPIGDEMEREDVDEQEQTEIIQELTQLCGEDGSEDDEELPVEVKQALRDLQEGAEGKRLVSCSLGTQYEIEISETTTTTTTVVRTTDSRTSTSSAHELDGPTSRTISRRTRTRPSSMLQLRDMGVETNDEDDWVELGGGASGQGSGEEEDDVEMIPSEANGRRSLAARARQDTLNSPEESQQRLQVVLRTMTQKITQRTRTLRRIGPESGSATPTPETTPKAHKRGAHWSNSSSDAVDSPAPSTSPTLEKSKGVFRALGKALKKSNAVDASSFLPGRSSRGRSLPTSRDKSPPRTPASLADLSPPSSPDLLPSTPVAYNSHSRQPSSSSTISEFHVHNRRPSHAPEPLATMTPTPATTSAVPPHLRHASSFQSMRSSFITTCKHTASTPMEEPEPKASNFPRRHTVENLQRFMRYSSAAYGQAFMRILRLGASRGMDFTFPNTRSPANNHAFAHHVGIKVDDILLDTYTDSGVGIFDNEKISPVVAYVAVDHEAAAIVLSCRGSLGLSDILVDLTCDYETIHVPDGDPMEHYYVHSGMWHSATKMQRGTVHDTIRHALVQYPQYGLVICGHSLGGGVAALLSILWACPTATFERDLPAAPYWDRAHNHPPLLTPFVTSFASGLPAGRPISCFAYGPPCVASVDLQRYCRGLVTSTVANNDIVPTLSLGTLRDLKTMAMNLHEERNGTTQEVIGRVVGLWQEKVRADKMKGAETAQRSLYDVSEEARMVAMSTAEIAAGRGSNKALDPTYCDPSHSQPELSEELVVNDYLWSVMRTLRASNVNDKLYPPGDNLVVESYTVFIASESSSGQYSRREGSRILLRAVDDVEKRFGEPIFGKTLFLDHSPSSYEANLDLLAKAVLG</sequence>
<keyword evidence="6" id="KW-0479">Metal-binding</keyword>
<feature type="compositionally biased region" description="Low complexity" evidence="15">
    <location>
        <begin position="593"/>
        <end position="612"/>
    </location>
</feature>
<organism evidence="17 18">
    <name type="scientific">Leucosporidium creatinivorum</name>
    <dbReference type="NCBI Taxonomy" id="106004"/>
    <lineage>
        <taxon>Eukaryota</taxon>
        <taxon>Fungi</taxon>
        <taxon>Dikarya</taxon>
        <taxon>Basidiomycota</taxon>
        <taxon>Pucciniomycotina</taxon>
        <taxon>Microbotryomycetes</taxon>
        <taxon>Leucosporidiales</taxon>
        <taxon>Leucosporidium</taxon>
    </lineage>
</organism>
<name>A0A1Y2G1A9_9BASI</name>
<dbReference type="PANTHER" id="PTHR45792">
    <property type="entry name" value="DIACYLGLYCEROL LIPASE HOMOLOG-RELATED"/>
    <property type="match status" value="1"/>
</dbReference>
<dbReference type="InterPro" id="IPR052214">
    <property type="entry name" value="DAG_Lipase-Related"/>
</dbReference>
<keyword evidence="10" id="KW-1133">Transmembrane helix</keyword>
<evidence type="ECO:0000256" key="1">
    <source>
        <dbReference type="ARBA" id="ARBA00001913"/>
    </source>
</evidence>
<evidence type="ECO:0000256" key="3">
    <source>
        <dbReference type="ARBA" id="ARBA00022475"/>
    </source>
</evidence>
<dbReference type="GO" id="GO:0005886">
    <property type="term" value="C:plasma membrane"/>
    <property type="evidence" value="ECO:0007669"/>
    <property type="project" value="UniProtKB-SubCell"/>
</dbReference>
<dbReference type="InParanoid" id="A0A1Y2G1A9"/>
<evidence type="ECO:0000256" key="5">
    <source>
        <dbReference type="ARBA" id="ARBA00022692"/>
    </source>
</evidence>
<comment type="caution">
    <text evidence="17">The sequence shown here is derived from an EMBL/GenBank/DDBJ whole genome shotgun (WGS) entry which is preliminary data.</text>
</comment>
<comment type="catalytic activity">
    <reaction evidence="13">
        <text>a 1,2-diacyl-sn-glycerol + H2O = a 2-acylglycerol + a fatty acid + H(+)</text>
        <dbReference type="Rhea" id="RHEA:33275"/>
        <dbReference type="ChEBI" id="CHEBI:15377"/>
        <dbReference type="ChEBI" id="CHEBI:15378"/>
        <dbReference type="ChEBI" id="CHEBI:17389"/>
        <dbReference type="ChEBI" id="CHEBI:17815"/>
        <dbReference type="ChEBI" id="CHEBI:28868"/>
        <dbReference type="EC" id="3.1.1.116"/>
    </reaction>
    <physiologicalReaction direction="left-to-right" evidence="13">
        <dbReference type="Rhea" id="RHEA:33276"/>
    </physiologicalReaction>
</comment>
<evidence type="ECO:0000256" key="6">
    <source>
        <dbReference type="ARBA" id="ARBA00022723"/>
    </source>
</evidence>
<dbReference type="Pfam" id="PF01764">
    <property type="entry name" value="Lipase_3"/>
    <property type="match status" value="1"/>
</dbReference>
<dbReference type="InterPro" id="IPR029058">
    <property type="entry name" value="AB_hydrolase_fold"/>
</dbReference>
<accession>A0A1Y2G1A9</accession>
<dbReference type="OrthoDB" id="438440at2759"/>
<keyword evidence="12" id="KW-0472">Membrane</keyword>
<evidence type="ECO:0000256" key="8">
    <source>
        <dbReference type="ARBA" id="ARBA00022837"/>
    </source>
</evidence>
<dbReference type="EC" id="3.1.1.116" evidence="14"/>
<feature type="compositionally biased region" description="Low complexity" evidence="15">
    <location>
        <begin position="380"/>
        <end position="391"/>
    </location>
</feature>
<keyword evidence="7" id="KW-0378">Hydrolase</keyword>
<keyword evidence="11" id="KW-0443">Lipid metabolism</keyword>
<evidence type="ECO:0000313" key="18">
    <source>
        <dbReference type="Proteomes" id="UP000193467"/>
    </source>
</evidence>
<feature type="domain" description="Fungal lipase-type" evidence="16">
    <location>
        <begin position="795"/>
        <end position="880"/>
    </location>
</feature>
<feature type="region of interest" description="Disordered" evidence="15">
    <location>
        <begin position="380"/>
        <end position="449"/>
    </location>
</feature>
<keyword evidence="9" id="KW-0442">Lipid degradation</keyword>
<evidence type="ECO:0000256" key="13">
    <source>
        <dbReference type="ARBA" id="ARBA00024531"/>
    </source>
</evidence>
<keyword evidence="18" id="KW-1185">Reference proteome</keyword>
<keyword evidence="5" id="KW-0812">Transmembrane</keyword>
<dbReference type="EMBL" id="MCGR01000003">
    <property type="protein sequence ID" value="ORY90699.1"/>
    <property type="molecule type" value="Genomic_DNA"/>
</dbReference>
<evidence type="ECO:0000313" key="17">
    <source>
        <dbReference type="EMBL" id="ORY90699.1"/>
    </source>
</evidence>
<dbReference type="GO" id="GO:0046872">
    <property type="term" value="F:metal ion binding"/>
    <property type="evidence" value="ECO:0007669"/>
    <property type="project" value="UniProtKB-KW"/>
</dbReference>
<keyword evidence="8" id="KW-0106">Calcium</keyword>
<evidence type="ECO:0000256" key="12">
    <source>
        <dbReference type="ARBA" id="ARBA00023136"/>
    </source>
</evidence>
<dbReference type="PANTHER" id="PTHR45792:SF7">
    <property type="entry name" value="PUTATIVE (AFU_ORTHOLOGUE AFUA_6G02710)-RELATED"/>
    <property type="match status" value="1"/>
</dbReference>
<dbReference type="GO" id="GO:0046340">
    <property type="term" value="P:diacylglycerol catabolic process"/>
    <property type="evidence" value="ECO:0007669"/>
    <property type="project" value="TreeGrafter"/>
</dbReference>